<dbReference type="PANTHER" id="PTHR12577:SF6">
    <property type="entry name" value="DACHSHUND, ISOFORM B"/>
    <property type="match status" value="1"/>
</dbReference>
<dbReference type="OMA" id="KEMFAPQ"/>
<reference evidence="3" key="1">
    <citation type="submission" date="2015-02" db="EMBL/GenBank/DDBJ databases">
        <title>Genome sequencing for Strongylocentrotus purpuratus.</title>
        <authorList>
            <person name="Murali S."/>
            <person name="Liu Y."/>
            <person name="Vee V."/>
            <person name="English A."/>
            <person name="Wang M."/>
            <person name="Skinner E."/>
            <person name="Han Y."/>
            <person name="Muzny D.M."/>
            <person name="Worley K.C."/>
            <person name="Gibbs R.A."/>
        </authorList>
    </citation>
    <scope>NUCLEOTIDE SEQUENCE</scope>
</reference>
<dbReference type="GO" id="GO:0005634">
    <property type="term" value="C:nucleus"/>
    <property type="evidence" value="ECO:0000318"/>
    <property type="project" value="GO_Central"/>
</dbReference>
<accession>A0A7M7NJM6</accession>
<dbReference type="KEGG" id="spu:586986"/>
<dbReference type="EnsemblMetazoa" id="XM_030980739">
    <property type="protein sequence ID" value="XP_030836599"/>
    <property type="gene ID" value="LOC586986"/>
</dbReference>
<reference evidence="2" key="2">
    <citation type="submission" date="2021-01" db="UniProtKB">
        <authorList>
            <consortium name="EnsemblMetazoa"/>
        </authorList>
    </citation>
    <scope>IDENTIFICATION</scope>
</reference>
<feature type="region of interest" description="Disordered" evidence="1">
    <location>
        <begin position="426"/>
        <end position="453"/>
    </location>
</feature>
<keyword evidence="3" id="KW-1185">Reference proteome</keyword>
<feature type="compositionally biased region" description="Basic and acidic residues" evidence="1">
    <location>
        <begin position="255"/>
        <end position="264"/>
    </location>
</feature>
<dbReference type="RefSeq" id="XP_030836599.1">
    <property type="nucleotide sequence ID" value="XM_030980739.1"/>
</dbReference>
<dbReference type="PANTHER" id="PTHR12577">
    <property type="entry name" value="DACHSHUND"/>
    <property type="match status" value="1"/>
</dbReference>
<feature type="compositionally biased region" description="Basic and acidic residues" evidence="1">
    <location>
        <begin position="428"/>
        <end position="453"/>
    </location>
</feature>
<dbReference type="GeneID" id="586986"/>
<dbReference type="Proteomes" id="UP000007110">
    <property type="component" value="Unassembled WGS sequence"/>
</dbReference>
<proteinExistence type="predicted"/>
<evidence type="ECO:0000256" key="1">
    <source>
        <dbReference type="SAM" id="MobiDB-lite"/>
    </source>
</evidence>
<dbReference type="InParanoid" id="A0A7M7NJM6"/>
<evidence type="ECO:0000313" key="2">
    <source>
        <dbReference type="EnsemblMetazoa" id="XP_030836599"/>
    </source>
</evidence>
<feature type="compositionally biased region" description="Basic and acidic residues" evidence="1">
    <location>
        <begin position="383"/>
        <end position="392"/>
    </location>
</feature>
<dbReference type="InterPro" id="IPR052417">
    <property type="entry name" value="Dachshund_domain"/>
</dbReference>
<dbReference type="GO" id="GO:0000981">
    <property type="term" value="F:DNA-binding transcription factor activity, RNA polymerase II-specific"/>
    <property type="evidence" value="ECO:0000318"/>
    <property type="project" value="GO_Central"/>
</dbReference>
<dbReference type="GO" id="GO:0000978">
    <property type="term" value="F:RNA polymerase II cis-regulatory region sequence-specific DNA binding"/>
    <property type="evidence" value="ECO:0000318"/>
    <property type="project" value="GO_Central"/>
</dbReference>
<evidence type="ECO:0000313" key="3">
    <source>
        <dbReference type="Proteomes" id="UP000007110"/>
    </source>
</evidence>
<organism evidence="2 3">
    <name type="scientific">Strongylocentrotus purpuratus</name>
    <name type="common">Purple sea urchin</name>
    <dbReference type="NCBI Taxonomy" id="7668"/>
    <lineage>
        <taxon>Eukaryota</taxon>
        <taxon>Metazoa</taxon>
        <taxon>Echinodermata</taxon>
        <taxon>Eleutherozoa</taxon>
        <taxon>Echinozoa</taxon>
        <taxon>Echinoidea</taxon>
        <taxon>Euechinoidea</taxon>
        <taxon>Echinacea</taxon>
        <taxon>Camarodonta</taxon>
        <taxon>Echinidea</taxon>
        <taxon>Strongylocentrotidae</taxon>
        <taxon>Strongylocentrotus</taxon>
    </lineage>
</organism>
<dbReference type="OrthoDB" id="6436112at2759"/>
<feature type="compositionally biased region" description="Low complexity" evidence="1">
    <location>
        <begin position="372"/>
        <end position="382"/>
    </location>
</feature>
<feature type="region of interest" description="Disordered" evidence="1">
    <location>
        <begin position="161"/>
        <end position="209"/>
    </location>
</feature>
<evidence type="ECO:0008006" key="4">
    <source>
        <dbReference type="Google" id="ProtNLM"/>
    </source>
</evidence>
<dbReference type="AlphaFoldDB" id="A0A7M7NJM6"/>
<name>A0A7M7NJM6_STRPU</name>
<protein>
    <recommendedName>
        <fullName evidence="4">Dachshund</fullName>
    </recommendedName>
</protein>
<feature type="region of interest" description="Disordered" evidence="1">
    <location>
        <begin position="239"/>
        <end position="275"/>
    </location>
</feature>
<feature type="region of interest" description="Disordered" evidence="1">
    <location>
        <begin position="363"/>
        <end position="408"/>
    </location>
</feature>
<sequence>MSNISFIFYSLFLSSRPGRPPKRNIPLSLTPTIHGLSRMGPTLDLLKRPKLENGHHRLPFNGYEHLAAASPYLLATHPAFLPSSLSMPTNHLTASPAKAAEMHHLHHADLGAAHLHNLHKLSVGIPRSNFIGLQVRSGQYRMKSSQPSSHSHASVDIDDHEEDLENGDMSPRSSDGPSPRMGGSQGGLSPKSDSSSAMHEDEDEKESDRIHQEAMAAMEHSLGTRDLIRQHLQMMTNAREENKPSGMNGALSEGAHSRGEEYEQLHGNSTSQSGMPLPGMTATDILSHQVGPSSMETLLTNIQGLLKVASDNARQRDKQINLEKAELKLELLRERELRESMEKQLVAEQRRFAILVRRLKREKRSRRRLQEQAESTTQQQQQQREREREQQKMKGSLSDQEPSRSPPIHTIQPIQAVAQESIRALNGGDRRPSCPDVYEKEEMSPEMEIDRERANSVVRNEAVSRLQDARMYFKNSLLFNPGLAT</sequence>
<dbReference type="GO" id="GO:0006357">
    <property type="term" value="P:regulation of transcription by RNA polymerase II"/>
    <property type="evidence" value="ECO:0000318"/>
    <property type="project" value="GO_Central"/>
</dbReference>
<dbReference type="GO" id="GO:0005667">
    <property type="term" value="C:transcription regulator complex"/>
    <property type="evidence" value="ECO:0000318"/>
    <property type="project" value="GO_Central"/>
</dbReference>